<keyword evidence="4 9" id="KW-0812">Transmembrane</keyword>
<protein>
    <recommendedName>
        <fullName evidence="9">Protein kish</fullName>
    </recommendedName>
</protein>
<accession>S9UJX0</accession>
<dbReference type="EMBL" id="ATMH01003629">
    <property type="protein sequence ID" value="EPY31087.1"/>
    <property type="molecule type" value="Genomic_DNA"/>
</dbReference>
<proteinExistence type="inferred from homology"/>
<reference evidence="10 11" key="1">
    <citation type="journal article" date="2013" name="PLoS ONE">
        <title>Predicting the Proteins of Angomonas deanei, Strigomonas culicis and Their Respective Endosymbionts Reveals New Aspects of the Trypanosomatidae Family.</title>
        <authorList>
            <person name="Motta M.C."/>
            <person name="Martins A.C."/>
            <person name="de Souza S.S."/>
            <person name="Catta-Preta C.M."/>
            <person name="Silva R."/>
            <person name="Klein C.C."/>
            <person name="de Almeida L.G."/>
            <person name="de Lima Cunha O."/>
            <person name="Ciapina L.P."/>
            <person name="Brocchi M."/>
            <person name="Colabardini A.C."/>
            <person name="de Araujo Lima B."/>
            <person name="Machado C.R."/>
            <person name="de Almeida Soares C.M."/>
            <person name="Probst C.M."/>
            <person name="de Menezes C.B."/>
            <person name="Thompson C.E."/>
            <person name="Bartholomeu D.C."/>
            <person name="Gradia D.F."/>
            <person name="Pavoni D.P."/>
            <person name="Grisard E.C."/>
            <person name="Fantinatti-Garboggini F."/>
            <person name="Marchini F.K."/>
            <person name="Rodrigues-Luiz G.F."/>
            <person name="Wagner G."/>
            <person name="Goldman G.H."/>
            <person name="Fietto J.L."/>
            <person name="Elias M.C."/>
            <person name="Goldman M.H."/>
            <person name="Sagot M.F."/>
            <person name="Pereira M."/>
            <person name="Stoco P.H."/>
            <person name="de Mendonca-Neto R.P."/>
            <person name="Teixeira S.M."/>
            <person name="Maciel T.E."/>
            <person name="de Oliveira Mendes T.A."/>
            <person name="Urmenyi T.P."/>
            <person name="de Souza W."/>
            <person name="Schenkman S."/>
            <person name="de Vasconcelos A.T."/>
        </authorList>
    </citation>
    <scope>NUCLEOTIDE SEQUENCE [LARGE SCALE GENOMIC DNA]</scope>
</reference>
<dbReference type="PANTHER" id="PTHR13229">
    <property type="entry name" value="PROTEIN KISH-A"/>
    <property type="match status" value="1"/>
</dbReference>
<keyword evidence="11" id="KW-1185">Reference proteome</keyword>
<evidence type="ECO:0000256" key="7">
    <source>
        <dbReference type="ARBA" id="ARBA00023034"/>
    </source>
</evidence>
<comment type="caution">
    <text evidence="10">The sequence shown here is derived from an EMBL/GenBank/DDBJ whole genome shotgun (WGS) entry which is preliminary data.</text>
</comment>
<feature type="transmembrane region" description="Helical" evidence="9">
    <location>
        <begin position="54"/>
        <end position="71"/>
    </location>
</feature>
<dbReference type="OrthoDB" id="10034655at2759"/>
<evidence type="ECO:0000313" key="11">
    <source>
        <dbReference type="Proteomes" id="UP000015354"/>
    </source>
</evidence>
<name>S9UJX0_9TRYP</name>
<evidence type="ECO:0000256" key="3">
    <source>
        <dbReference type="ARBA" id="ARBA00008961"/>
    </source>
</evidence>
<keyword evidence="8 9" id="KW-0472">Membrane</keyword>
<feature type="transmembrane region" description="Helical" evidence="9">
    <location>
        <begin position="6"/>
        <end position="24"/>
    </location>
</feature>
<evidence type="ECO:0000256" key="8">
    <source>
        <dbReference type="ARBA" id="ARBA00023136"/>
    </source>
</evidence>
<dbReference type="Pfam" id="PF06842">
    <property type="entry name" value="DUF1242"/>
    <property type="match status" value="1"/>
</dbReference>
<organism evidence="10 11">
    <name type="scientific">Strigomonas culicis</name>
    <dbReference type="NCBI Taxonomy" id="28005"/>
    <lineage>
        <taxon>Eukaryota</taxon>
        <taxon>Discoba</taxon>
        <taxon>Euglenozoa</taxon>
        <taxon>Kinetoplastea</taxon>
        <taxon>Metakinetoplastina</taxon>
        <taxon>Trypanosomatida</taxon>
        <taxon>Trypanosomatidae</taxon>
        <taxon>Strigomonadinae</taxon>
        <taxon>Strigomonas</taxon>
    </lineage>
</organism>
<evidence type="ECO:0000256" key="9">
    <source>
        <dbReference type="RuleBase" id="RU910717"/>
    </source>
</evidence>
<keyword evidence="6 9" id="KW-1133">Transmembrane helix</keyword>
<evidence type="ECO:0000256" key="4">
    <source>
        <dbReference type="ARBA" id="ARBA00022692"/>
    </source>
</evidence>
<gene>
    <name evidence="10" type="ORF">STCU_03629</name>
</gene>
<comment type="function">
    <text evidence="1 9">Involved in the early part of the secretory pathway.</text>
</comment>
<dbReference type="InterPro" id="IPR009653">
    <property type="entry name" value="Ksh1"/>
</dbReference>
<sequence>MSVLFDFETVVYILVLLICSATYIRQYRPTLFHRDSQELYKKCLYKCSVVGDRLSLWVAAVCVILAFRVLFVY</sequence>
<evidence type="ECO:0000256" key="5">
    <source>
        <dbReference type="ARBA" id="ARBA00022729"/>
    </source>
</evidence>
<evidence type="ECO:0000256" key="6">
    <source>
        <dbReference type="ARBA" id="ARBA00022989"/>
    </source>
</evidence>
<comment type="subcellular location">
    <subcellularLocation>
        <location evidence="2">Golgi apparatus membrane</location>
        <topology evidence="2">Single-pass type I membrane protein</topology>
    </subcellularLocation>
</comment>
<keyword evidence="5" id="KW-0732">Signal</keyword>
<dbReference type="InterPro" id="IPR051523">
    <property type="entry name" value="KISH_domain"/>
</dbReference>
<dbReference type="GO" id="GO:0000139">
    <property type="term" value="C:Golgi membrane"/>
    <property type="evidence" value="ECO:0007669"/>
    <property type="project" value="UniProtKB-SubCell"/>
</dbReference>
<evidence type="ECO:0000256" key="2">
    <source>
        <dbReference type="ARBA" id="ARBA00004614"/>
    </source>
</evidence>
<comment type="caution">
    <text evidence="9">Lacks conserved residue(s) required for the propagation of feature annotation.</text>
</comment>
<keyword evidence="7" id="KW-0333">Golgi apparatus</keyword>
<dbReference type="Proteomes" id="UP000015354">
    <property type="component" value="Unassembled WGS sequence"/>
</dbReference>
<evidence type="ECO:0000313" key="10">
    <source>
        <dbReference type="EMBL" id="EPY31087.1"/>
    </source>
</evidence>
<comment type="similarity">
    <text evidence="3 9">Belongs to the KISH family.</text>
</comment>
<evidence type="ECO:0000256" key="1">
    <source>
        <dbReference type="ARBA" id="ARBA00002154"/>
    </source>
</evidence>
<dbReference type="AlphaFoldDB" id="S9UJX0"/>